<evidence type="ECO:0000313" key="2">
    <source>
        <dbReference type="EMBL" id="KAL0130812.1"/>
    </source>
</evidence>
<reference evidence="2 3" key="1">
    <citation type="submission" date="2023-03" db="EMBL/GenBank/DDBJ databases">
        <title>High recombination rates correlate with genetic variation in Cardiocondyla obscurior ants.</title>
        <authorList>
            <person name="Errbii M."/>
        </authorList>
    </citation>
    <scope>NUCLEOTIDE SEQUENCE [LARGE SCALE GENOMIC DNA]</scope>
    <source>
        <strain evidence="2">Alpha-2009</strain>
        <tissue evidence="2">Whole body</tissue>
    </source>
</reference>
<dbReference type="EMBL" id="JADYXP020000002">
    <property type="protein sequence ID" value="KAL0130812.1"/>
    <property type="molecule type" value="Genomic_DNA"/>
</dbReference>
<evidence type="ECO:0000256" key="1">
    <source>
        <dbReference type="SAM" id="MobiDB-lite"/>
    </source>
</evidence>
<feature type="compositionally biased region" description="Basic and acidic residues" evidence="1">
    <location>
        <begin position="97"/>
        <end position="107"/>
    </location>
</feature>
<accession>A0AAW2GUF9</accession>
<sequence length="138" mass="15472">MTILAAPLEIKESLTPRGISTSVTSCAIKIYQQKGNYVSGACDARREIISVSKSRARPRLASTRSRRNRIVYPPMAIGVRKGGVESGSRERRSKREMRRERGMKREGPTSGKRVLPLGVRVRHVRMVGGVMGRQRRRA</sequence>
<dbReference type="AlphaFoldDB" id="A0AAW2GUF9"/>
<organism evidence="2 3">
    <name type="scientific">Cardiocondyla obscurior</name>
    <dbReference type="NCBI Taxonomy" id="286306"/>
    <lineage>
        <taxon>Eukaryota</taxon>
        <taxon>Metazoa</taxon>
        <taxon>Ecdysozoa</taxon>
        <taxon>Arthropoda</taxon>
        <taxon>Hexapoda</taxon>
        <taxon>Insecta</taxon>
        <taxon>Pterygota</taxon>
        <taxon>Neoptera</taxon>
        <taxon>Endopterygota</taxon>
        <taxon>Hymenoptera</taxon>
        <taxon>Apocrita</taxon>
        <taxon>Aculeata</taxon>
        <taxon>Formicoidea</taxon>
        <taxon>Formicidae</taxon>
        <taxon>Myrmicinae</taxon>
        <taxon>Cardiocondyla</taxon>
    </lineage>
</organism>
<dbReference type="Proteomes" id="UP001430953">
    <property type="component" value="Unassembled WGS sequence"/>
</dbReference>
<gene>
    <name evidence="2" type="ORF">PUN28_002431</name>
</gene>
<name>A0AAW2GUF9_9HYME</name>
<keyword evidence="3" id="KW-1185">Reference proteome</keyword>
<protein>
    <submittedName>
        <fullName evidence="2">Uncharacterized protein</fullName>
    </submittedName>
</protein>
<evidence type="ECO:0000313" key="3">
    <source>
        <dbReference type="Proteomes" id="UP001430953"/>
    </source>
</evidence>
<proteinExistence type="predicted"/>
<comment type="caution">
    <text evidence="2">The sequence shown here is derived from an EMBL/GenBank/DDBJ whole genome shotgun (WGS) entry which is preliminary data.</text>
</comment>
<feature type="region of interest" description="Disordered" evidence="1">
    <location>
        <begin position="55"/>
        <end position="114"/>
    </location>
</feature>
<feature type="compositionally biased region" description="Basic residues" evidence="1">
    <location>
        <begin position="55"/>
        <end position="69"/>
    </location>
</feature>